<evidence type="ECO:0000313" key="1">
    <source>
        <dbReference type="EMBL" id="CAG8846369.1"/>
    </source>
</evidence>
<sequence>ESEFRDLVTTLRQYYKFKRLLSDYIINKKLLPAQPFQITTIRSFNFPIKDKTSALQFIAEIQNEFYIPEPLPPNYVDVNYTNKSNLSIDHTQIKEINLTILITSPKQLVDMARKLYTYYFFHQLLSEKIQINNNKETSSTNKGKKLLLLPNIKELQSQLAILDPDLQIQLPIKEYKNIKPTLN</sequence>
<gene>
    <name evidence="1" type="ORF">RPERSI_LOCUS34110</name>
</gene>
<proteinExistence type="predicted"/>
<dbReference type="Proteomes" id="UP000789920">
    <property type="component" value="Unassembled WGS sequence"/>
</dbReference>
<comment type="caution">
    <text evidence="1">The sequence shown here is derived from an EMBL/GenBank/DDBJ whole genome shotgun (WGS) entry which is preliminary data.</text>
</comment>
<feature type="non-terminal residue" evidence="1">
    <location>
        <position position="1"/>
    </location>
</feature>
<name>A0ACA9SSU0_9GLOM</name>
<evidence type="ECO:0000313" key="2">
    <source>
        <dbReference type="Proteomes" id="UP000789920"/>
    </source>
</evidence>
<feature type="non-terminal residue" evidence="1">
    <location>
        <position position="183"/>
    </location>
</feature>
<reference evidence="1" key="1">
    <citation type="submission" date="2021-06" db="EMBL/GenBank/DDBJ databases">
        <authorList>
            <person name="Kallberg Y."/>
            <person name="Tangrot J."/>
            <person name="Rosling A."/>
        </authorList>
    </citation>
    <scope>NUCLEOTIDE SEQUENCE</scope>
    <source>
        <strain evidence="1">MA461A</strain>
    </source>
</reference>
<protein>
    <submittedName>
        <fullName evidence="1">31396_t:CDS:1</fullName>
    </submittedName>
</protein>
<dbReference type="EMBL" id="CAJVQC010150854">
    <property type="protein sequence ID" value="CAG8846369.1"/>
    <property type="molecule type" value="Genomic_DNA"/>
</dbReference>
<accession>A0ACA9SSU0</accession>
<keyword evidence="2" id="KW-1185">Reference proteome</keyword>
<organism evidence="1 2">
    <name type="scientific">Racocetra persica</name>
    <dbReference type="NCBI Taxonomy" id="160502"/>
    <lineage>
        <taxon>Eukaryota</taxon>
        <taxon>Fungi</taxon>
        <taxon>Fungi incertae sedis</taxon>
        <taxon>Mucoromycota</taxon>
        <taxon>Glomeromycotina</taxon>
        <taxon>Glomeromycetes</taxon>
        <taxon>Diversisporales</taxon>
        <taxon>Gigasporaceae</taxon>
        <taxon>Racocetra</taxon>
    </lineage>
</organism>